<gene>
    <name evidence="1" type="ORF">NBR_LOCUS1682</name>
</gene>
<accession>A0A0N4XGM9</accession>
<keyword evidence="2" id="KW-1185">Reference proteome</keyword>
<organism evidence="3">
    <name type="scientific">Nippostrongylus brasiliensis</name>
    <name type="common">Rat hookworm</name>
    <dbReference type="NCBI Taxonomy" id="27835"/>
    <lineage>
        <taxon>Eukaryota</taxon>
        <taxon>Metazoa</taxon>
        <taxon>Ecdysozoa</taxon>
        <taxon>Nematoda</taxon>
        <taxon>Chromadorea</taxon>
        <taxon>Rhabditida</taxon>
        <taxon>Rhabditina</taxon>
        <taxon>Rhabditomorpha</taxon>
        <taxon>Strongyloidea</taxon>
        <taxon>Heligmosomidae</taxon>
        <taxon>Nippostrongylus</taxon>
    </lineage>
</organism>
<name>A0A0N4XGM9_NIPBR</name>
<dbReference type="STRING" id="27835.A0A0N4XGM9"/>
<protein>
    <submittedName>
        <fullName evidence="3">C2H2-type domain-containing protein</fullName>
    </submittedName>
</protein>
<evidence type="ECO:0000313" key="1">
    <source>
        <dbReference type="EMBL" id="VDL65266.1"/>
    </source>
</evidence>
<evidence type="ECO:0000313" key="2">
    <source>
        <dbReference type="Proteomes" id="UP000271162"/>
    </source>
</evidence>
<reference evidence="1 2" key="2">
    <citation type="submission" date="2018-11" db="EMBL/GenBank/DDBJ databases">
        <authorList>
            <consortium name="Pathogen Informatics"/>
        </authorList>
    </citation>
    <scope>NUCLEOTIDE SEQUENCE [LARGE SCALE GENOMIC DNA]</scope>
</reference>
<dbReference type="EMBL" id="UYSL01001465">
    <property type="protein sequence ID" value="VDL65266.1"/>
    <property type="molecule type" value="Genomic_DNA"/>
</dbReference>
<proteinExistence type="predicted"/>
<dbReference type="Proteomes" id="UP000271162">
    <property type="component" value="Unassembled WGS sequence"/>
</dbReference>
<dbReference type="WBParaSite" id="NBR_0000168101-mRNA-1">
    <property type="protein sequence ID" value="NBR_0000168101-mRNA-1"/>
    <property type="gene ID" value="NBR_0000168101"/>
</dbReference>
<sequence>MWNKRCFPEWKQKRPQWWSSEDSPKNIDSVKIESDEVTEMIRKPLYECPVCEGFGSYEGCTVLKHIHKVHPDCPDAQPMSNLERYADEIRDLQNRCFPNRPMKLVAQSDRQRHVYHRHLQRTRIFECPLCSFASNYDVHRREIDQLNEECFPGWQHRRKPFWWLDNDDKKIEVCDNRKSSDMLLLACFSISLHTLSVFHVFAEKLALDQK</sequence>
<reference evidence="3" key="1">
    <citation type="submission" date="2017-02" db="UniProtKB">
        <authorList>
            <consortium name="WormBaseParasite"/>
        </authorList>
    </citation>
    <scope>IDENTIFICATION</scope>
</reference>
<evidence type="ECO:0000313" key="3">
    <source>
        <dbReference type="WBParaSite" id="NBR_0000168101-mRNA-1"/>
    </source>
</evidence>
<dbReference type="AlphaFoldDB" id="A0A0N4XGM9"/>